<dbReference type="PROSITE" id="PS01081">
    <property type="entry name" value="HTH_TETR_1"/>
    <property type="match status" value="1"/>
</dbReference>
<dbReference type="InterPro" id="IPR013572">
    <property type="entry name" value="Tscrpt_reg_MAATS_C"/>
</dbReference>
<dbReference type="InterPro" id="IPR001647">
    <property type="entry name" value="HTH_TetR"/>
</dbReference>
<evidence type="ECO:0000256" key="5">
    <source>
        <dbReference type="PROSITE-ProRule" id="PRU00335"/>
    </source>
</evidence>
<evidence type="ECO:0000256" key="4">
    <source>
        <dbReference type="ARBA" id="ARBA00023163"/>
    </source>
</evidence>
<evidence type="ECO:0000313" key="8">
    <source>
        <dbReference type="EMBL" id="SNB54496.1"/>
    </source>
</evidence>
<sequence>MRKTKAEAEQTRQHLLNAALEVFYRVGVTRASLNEIAQEAGVTRGALYWHFKNKEDLFAALFEQKHAIFVSLLNDDVLDETEDAWTHLRHSLHELLRVLSQDEQQRKFCSVMNLKCERTETNQTITELVLRYHASSRAQIIRAMKLSVQQGKLPVQTDIEAAALYLESSLVGLIIMWISEPERFDLSATAKRVIDTNMLILQNGLLNE</sequence>
<evidence type="ECO:0000256" key="2">
    <source>
        <dbReference type="ARBA" id="ARBA00023015"/>
    </source>
</evidence>
<keyword evidence="4" id="KW-0804">Transcription</keyword>
<dbReference type="OrthoDB" id="5816932at2"/>
<dbReference type="PRINTS" id="PR00455">
    <property type="entry name" value="HTHTETR"/>
</dbReference>
<evidence type="ECO:0000256" key="1">
    <source>
        <dbReference type="ARBA" id="ARBA00022491"/>
    </source>
</evidence>
<dbReference type="PANTHER" id="PTHR47506:SF6">
    <property type="entry name" value="HTH-TYPE TRANSCRIPTIONAL REPRESSOR NEMR"/>
    <property type="match status" value="1"/>
</dbReference>
<dbReference type="Proteomes" id="UP000215450">
    <property type="component" value="Unassembled WGS sequence"/>
</dbReference>
<dbReference type="Gene3D" id="1.10.357.10">
    <property type="entry name" value="Tetracycline Repressor, domain 2"/>
    <property type="match status" value="1"/>
</dbReference>
<protein>
    <submittedName>
        <fullName evidence="7">HTH-type transcriptional regulator MtrR</fullName>
    </submittedName>
</protein>
<dbReference type="SUPFAM" id="SSF48498">
    <property type="entry name" value="Tetracyclin repressor-like, C-terminal domain"/>
    <property type="match status" value="1"/>
</dbReference>
<feature type="domain" description="HTH tetR-type" evidence="6">
    <location>
        <begin position="9"/>
        <end position="69"/>
    </location>
</feature>
<dbReference type="Pfam" id="PF08361">
    <property type="entry name" value="TetR_C_2"/>
    <property type="match status" value="1"/>
</dbReference>
<evidence type="ECO:0000313" key="7">
    <source>
        <dbReference type="EMBL" id="SMQ11872.1"/>
    </source>
</evidence>
<proteinExistence type="predicted"/>
<keyword evidence="1" id="KW-0678">Repressor</keyword>
<dbReference type="PANTHER" id="PTHR47506">
    <property type="entry name" value="TRANSCRIPTIONAL REGULATORY PROTEIN"/>
    <property type="match status" value="1"/>
</dbReference>
<dbReference type="InterPro" id="IPR036271">
    <property type="entry name" value="Tet_transcr_reg_TetR-rel_C_sf"/>
</dbReference>
<reference evidence="8 9" key="2">
    <citation type="submission" date="2017-06" db="EMBL/GenBank/DDBJ databases">
        <authorList>
            <person name="Kim H.J."/>
            <person name="Triplett B.A."/>
        </authorList>
    </citation>
    <scope>NUCLEOTIDE SEQUENCE [LARGE SCALE GENOMIC DNA]</scope>
    <source>
        <strain evidence="8">Kingella_eburonensis</strain>
    </source>
</reference>
<dbReference type="GO" id="GO:0003677">
    <property type="term" value="F:DNA binding"/>
    <property type="evidence" value="ECO:0007669"/>
    <property type="project" value="UniProtKB-UniRule"/>
</dbReference>
<keyword evidence="2" id="KW-0805">Transcription regulation</keyword>
<dbReference type="EMBL" id="FXUV02000002">
    <property type="protein sequence ID" value="SNB54496.1"/>
    <property type="molecule type" value="Genomic_DNA"/>
</dbReference>
<feature type="DNA-binding region" description="H-T-H motif" evidence="5">
    <location>
        <begin position="32"/>
        <end position="51"/>
    </location>
</feature>
<dbReference type="RefSeq" id="WP_032136695.1">
    <property type="nucleotide sequence ID" value="NZ_CCNJ01000031.1"/>
</dbReference>
<accession>A0A238HEU4</accession>
<dbReference type="GeneID" id="83625373"/>
<evidence type="ECO:0000313" key="9">
    <source>
        <dbReference type="Proteomes" id="UP000215450"/>
    </source>
</evidence>
<name>A0A238HEU4_9NEIS</name>
<dbReference type="AlphaFoldDB" id="A0A238HEU4"/>
<dbReference type="SUPFAM" id="SSF46689">
    <property type="entry name" value="Homeodomain-like"/>
    <property type="match status" value="1"/>
</dbReference>
<organism evidence="7">
    <name type="scientific">Kingella negevensis</name>
    <dbReference type="NCBI Taxonomy" id="1522312"/>
    <lineage>
        <taxon>Bacteria</taxon>
        <taxon>Pseudomonadati</taxon>
        <taxon>Pseudomonadota</taxon>
        <taxon>Betaproteobacteria</taxon>
        <taxon>Neisseriales</taxon>
        <taxon>Neisseriaceae</taxon>
        <taxon>Kingella</taxon>
    </lineage>
</organism>
<dbReference type="STRING" id="1522312.GCA_900177895_01280"/>
<dbReference type="InterPro" id="IPR023772">
    <property type="entry name" value="DNA-bd_HTH_TetR-type_CS"/>
</dbReference>
<keyword evidence="3 5" id="KW-0238">DNA-binding</keyword>
<evidence type="ECO:0000256" key="3">
    <source>
        <dbReference type="ARBA" id="ARBA00023125"/>
    </source>
</evidence>
<gene>
    <name evidence="7" type="primary">mtrR</name>
    <name evidence="8" type="ORF">KEBURONENSIS_00755</name>
    <name evidence="7" type="ORF">KEBURONENSIS_00876</name>
</gene>
<keyword evidence="9" id="KW-1185">Reference proteome</keyword>
<dbReference type="EMBL" id="FXUV01000010">
    <property type="protein sequence ID" value="SMQ11872.1"/>
    <property type="molecule type" value="Genomic_DNA"/>
</dbReference>
<reference evidence="7" key="1">
    <citation type="submission" date="2017-05" db="EMBL/GenBank/DDBJ databases">
        <authorList>
            <person name="Song R."/>
            <person name="Chenine A.L."/>
            <person name="Ruprecht R.M."/>
        </authorList>
    </citation>
    <scope>NUCLEOTIDE SEQUENCE</scope>
    <source>
        <strain evidence="7">Kingella_eburonensis</strain>
    </source>
</reference>
<dbReference type="Pfam" id="PF00440">
    <property type="entry name" value="TetR_N"/>
    <property type="match status" value="1"/>
</dbReference>
<evidence type="ECO:0000259" key="6">
    <source>
        <dbReference type="PROSITE" id="PS50977"/>
    </source>
</evidence>
<dbReference type="InterPro" id="IPR009057">
    <property type="entry name" value="Homeodomain-like_sf"/>
</dbReference>
<dbReference type="PROSITE" id="PS50977">
    <property type="entry name" value="HTH_TETR_2"/>
    <property type="match status" value="1"/>
</dbReference>